<proteinExistence type="predicted"/>
<dbReference type="AlphaFoldDB" id="A0A0D0BEV3"/>
<protein>
    <submittedName>
        <fullName evidence="1">Unplaced genomic scaffold CY34scaffold_8, whole genome shotgun sequence</fullName>
    </submittedName>
</protein>
<reference evidence="2" key="2">
    <citation type="submission" date="2015-01" db="EMBL/GenBank/DDBJ databases">
        <title>Evolutionary Origins and Diversification of the Mycorrhizal Mutualists.</title>
        <authorList>
            <consortium name="DOE Joint Genome Institute"/>
            <consortium name="Mycorrhizal Genomics Consortium"/>
            <person name="Kohler A."/>
            <person name="Kuo A."/>
            <person name="Nagy L.G."/>
            <person name="Floudas D."/>
            <person name="Copeland A."/>
            <person name="Barry K.W."/>
            <person name="Cichocki N."/>
            <person name="Veneault-Fourrey C."/>
            <person name="LaButti K."/>
            <person name="Lindquist E.A."/>
            <person name="Lipzen A."/>
            <person name="Lundell T."/>
            <person name="Morin E."/>
            <person name="Murat C."/>
            <person name="Riley R."/>
            <person name="Ohm R."/>
            <person name="Sun H."/>
            <person name="Tunlid A."/>
            <person name="Henrissat B."/>
            <person name="Grigoriev I.V."/>
            <person name="Hibbett D.S."/>
            <person name="Martin F."/>
        </authorList>
    </citation>
    <scope>NUCLEOTIDE SEQUENCE [LARGE SCALE GENOMIC DNA]</scope>
    <source>
        <strain evidence="2">UH-Slu-Lm8-n1</strain>
    </source>
</reference>
<dbReference type="EMBL" id="KN835139">
    <property type="protein sequence ID" value="KIK48299.1"/>
    <property type="molecule type" value="Genomic_DNA"/>
</dbReference>
<evidence type="ECO:0000313" key="1">
    <source>
        <dbReference type="EMBL" id="KIK48299.1"/>
    </source>
</evidence>
<keyword evidence="2" id="KW-1185">Reference proteome</keyword>
<dbReference type="InParanoid" id="A0A0D0BEV3"/>
<name>A0A0D0BEV3_9AGAM</name>
<dbReference type="HOGENOM" id="CLU_3015796_0_0_1"/>
<gene>
    <name evidence="1" type="ORF">CY34DRAFT_798407</name>
</gene>
<sequence length="56" mass="6226">MSWVPHGKGESRPIQKRISLDEVPIIARVANHAGSGIRRACNFAASTVMKHRFARN</sequence>
<organism evidence="1 2">
    <name type="scientific">Suillus luteus UH-Slu-Lm8-n1</name>
    <dbReference type="NCBI Taxonomy" id="930992"/>
    <lineage>
        <taxon>Eukaryota</taxon>
        <taxon>Fungi</taxon>
        <taxon>Dikarya</taxon>
        <taxon>Basidiomycota</taxon>
        <taxon>Agaricomycotina</taxon>
        <taxon>Agaricomycetes</taxon>
        <taxon>Agaricomycetidae</taxon>
        <taxon>Boletales</taxon>
        <taxon>Suillineae</taxon>
        <taxon>Suillaceae</taxon>
        <taxon>Suillus</taxon>
    </lineage>
</organism>
<accession>A0A0D0BEV3</accession>
<dbReference type="Proteomes" id="UP000054485">
    <property type="component" value="Unassembled WGS sequence"/>
</dbReference>
<reference evidence="1 2" key="1">
    <citation type="submission" date="2014-04" db="EMBL/GenBank/DDBJ databases">
        <authorList>
            <consortium name="DOE Joint Genome Institute"/>
            <person name="Kuo A."/>
            <person name="Ruytinx J."/>
            <person name="Rineau F."/>
            <person name="Colpaert J."/>
            <person name="Kohler A."/>
            <person name="Nagy L.G."/>
            <person name="Floudas D."/>
            <person name="Copeland A."/>
            <person name="Barry K.W."/>
            <person name="Cichocki N."/>
            <person name="Veneault-Fourrey C."/>
            <person name="LaButti K."/>
            <person name="Lindquist E.A."/>
            <person name="Lipzen A."/>
            <person name="Lundell T."/>
            <person name="Morin E."/>
            <person name="Murat C."/>
            <person name="Sun H."/>
            <person name="Tunlid A."/>
            <person name="Henrissat B."/>
            <person name="Grigoriev I.V."/>
            <person name="Hibbett D.S."/>
            <person name="Martin F."/>
            <person name="Nordberg H.P."/>
            <person name="Cantor M.N."/>
            <person name="Hua S.X."/>
        </authorList>
    </citation>
    <scope>NUCLEOTIDE SEQUENCE [LARGE SCALE GENOMIC DNA]</scope>
    <source>
        <strain evidence="1 2">UH-Slu-Lm8-n1</strain>
    </source>
</reference>
<evidence type="ECO:0000313" key="2">
    <source>
        <dbReference type="Proteomes" id="UP000054485"/>
    </source>
</evidence>